<dbReference type="GO" id="GO:0009055">
    <property type="term" value="F:electron transfer activity"/>
    <property type="evidence" value="ECO:0007669"/>
    <property type="project" value="InterPro"/>
</dbReference>
<dbReference type="GO" id="GO:0046872">
    <property type="term" value="F:metal ion binding"/>
    <property type="evidence" value="ECO:0007669"/>
    <property type="project" value="InterPro"/>
</dbReference>
<accession>A0A2S7F6R7</accession>
<gene>
    <name evidence="3" type="ORF">AWN73_18430</name>
</gene>
<dbReference type="Gene3D" id="3.60.15.10">
    <property type="entry name" value="Ribonuclease Z/Hydroxyacylglutathione hydrolase-like"/>
    <property type="match status" value="1"/>
</dbReference>
<dbReference type="GO" id="GO:0016651">
    <property type="term" value="F:oxidoreductase activity, acting on NAD(P)H"/>
    <property type="evidence" value="ECO:0007669"/>
    <property type="project" value="UniProtKB-ARBA"/>
</dbReference>
<dbReference type="RefSeq" id="WP_043665251.1">
    <property type="nucleotide sequence ID" value="NZ_CANCWB010000002.1"/>
</dbReference>
<dbReference type="PANTHER" id="PTHR43717:SF1">
    <property type="entry name" value="ANAEROBIC NITRIC OXIDE REDUCTASE FLAVORUBREDOXIN"/>
    <property type="match status" value="1"/>
</dbReference>
<comment type="caution">
    <text evidence="3">The sequence shown here is derived from an EMBL/GenBank/DDBJ whole genome shotgun (WGS) entry which is preliminary data.</text>
</comment>
<comment type="similarity">
    <text evidence="1">In the N-terminal section; belongs to the zinc metallo-hydrolase group 3 family.</text>
</comment>
<proteinExistence type="inferred from homology"/>
<evidence type="ECO:0000259" key="2">
    <source>
        <dbReference type="PROSITE" id="PS50902"/>
    </source>
</evidence>
<dbReference type="SMART" id="SM00849">
    <property type="entry name" value="Lactamase_B"/>
    <property type="match status" value="1"/>
</dbReference>
<dbReference type="Pfam" id="PF19583">
    <property type="entry name" value="ODP"/>
    <property type="match status" value="1"/>
</dbReference>
<feature type="domain" description="Flavodoxin-like" evidence="2">
    <location>
        <begin position="246"/>
        <end position="386"/>
    </location>
</feature>
<dbReference type="InterPro" id="IPR029039">
    <property type="entry name" value="Flavoprotein-like_sf"/>
</dbReference>
<dbReference type="InterPro" id="IPR001279">
    <property type="entry name" value="Metallo-B-lactamas"/>
</dbReference>
<dbReference type="EMBL" id="LRDH01000139">
    <property type="protein sequence ID" value="PPV12576.1"/>
    <property type="molecule type" value="Genomic_DNA"/>
</dbReference>
<dbReference type="GO" id="GO:0010181">
    <property type="term" value="F:FMN binding"/>
    <property type="evidence" value="ECO:0007669"/>
    <property type="project" value="InterPro"/>
</dbReference>
<dbReference type="CDD" id="cd07709">
    <property type="entry name" value="flavodiiron_proteins_MBL-fold"/>
    <property type="match status" value="1"/>
</dbReference>
<dbReference type="SUPFAM" id="SSF52218">
    <property type="entry name" value="Flavoproteins"/>
    <property type="match status" value="1"/>
</dbReference>
<dbReference type="SUPFAM" id="SSF56281">
    <property type="entry name" value="Metallo-hydrolase/oxidoreductase"/>
    <property type="match status" value="1"/>
</dbReference>
<dbReference type="AlphaFoldDB" id="A0A2S7F6R7"/>
<sequence length="388" mass="43585">MNKTYISDSIKYIGVNDKTLDLFESQYKIPNGVSYNSYVILDEKVAVMDTVDKRAGSEWLKNLETTLDGRNIDYLVVSHLEPDHAANIKNLADKYPDMKIVGNAKIFNMLPQFFDMDIEDKKIVVGEGDELSLGSHTLQFFMAPMVHWPEVMVEYEKTEKILFSADGFGKFGALDIDEDWTPEARRYYINIVGKYGAPVQTLLKKAATLDIKTICPLHGPILKDNLGYYIDKYDKWSSYTPEEEGIVVAYASIHGNTADAAKKMVEILKNKGAENVVLYDLSRADMSEVIADSFRFDKLIVAAATYDGGMFPCMEDFLLHLKHKNFQNRKVGIIENSSWAPAAGKCMKAIFEGMKNISICNSLISIKSVAKANDIELMNSLANEILSK</sequence>
<evidence type="ECO:0000256" key="1">
    <source>
        <dbReference type="ARBA" id="ARBA00007121"/>
    </source>
</evidence>
<evidence type="ECO:0000313" key="3">
    <source>
        <dbReference type="EMBL" id="PPV12576.1"/>
    </source>
</evidence>
<dbReference type="InterPro" id="IPR045761">
    <property type="entry name" value="ODP_dom"/>
</dbReference>
<name>A0A2S7F6R7_CLOBU</name>
<dbReference type="InterPro" id="IPR036866">
    <property type="entry name" value="RibonucZ/Hydroxyglut_hydro"/>
</dbReference>
<dbReference type="PIRSF" id="PIRSF005243">
    <property type="entry name" value="ROO"/>
    <property type="match status" value="1"/>
</dbReference>
<dbReference type="PROSITE" id="PS50902">
    <property type="entry name" value="FLAVODOXIN_LIKE"/>
    <property type="match status" value="1"/>
</dbReference>
<dbReference type="Proteomes" id="UP000238081">
    <property type="component" value="Unassembled WGS sequence"/>
</dbReference>
<dbReference type="InterPro" id="IPR016440">
    <property type="entry name" value="Rubredoxin-O_OxRdtase"/>
</dbReference>
<protein>
    <submittedName>
        <fullName evidence="3">Flavodoxin</fullName>
    </submittedName>
</protein>
<dbReference type="InterPro" id="IPR008254">
    <property type="entry name" value="Flavodoxin/NO_synth"/>
</dbReference>
<reference evidence="3 4" key="1">
    <citation type="submission" date="2016-01" db="EMBL/GenBank/DDBJ databases">
        <title>Characterization of the Clostridium difficile lineages that are prevalent in Hong Kong and China.</title>
        <authorList>
            <person name="Kwok J.S.-L."/>
            <person name="Lam W.-Y."/>
            <person name="Ip M."/>
            <person name="Chan T.-F."/>
            <person name="Hawkey P.M."/>
            <person name="Tsui S.K.-W."/>
        </authorList>
    </citation>
    <scope>NUCLEOTIDE SEQUENCE [LARGE SCALE GENOMIC DNA]</scope>
    <source>
        <strain evidence="3 4">300064</strain>
    </source>
</reference>
<evidence type="ECO:0000313" key="4">
    <source>
        <dbReference type="Proteomes" id="UP000238081"/>
    </source>
</evidence>
<dbReference type="PANTHER" id="PTHR43717">
    <property type="entry name" value="ANAEROBIC NITRIC OXIDE REDUCTASE FLAVORUBREDOXIN"/>
    <property type="match status" value="1"/>
</dbReference>
<dbReference type="Gene3D" id="3.40.50.360">
    <property type="match status" value="1"/>
</dbReference>
<organism evidence="3 4">
    <name type="scientific">Clostridium butyricum</name>
    <dbReference type="NCBI Taxonomy" id="1492"/>
    <lineage>
        <taxon>Bacteria</taxon>
        <taxon>Bacillati</taxon>
        <taxon>Bacillota</taxon>
        <taxon>Clostridia</taxon>
        <taxon>Eubacteriales</taxon>
        <taxon>Clostridiaceae</taxon>
        <taxon>Clostridium</taxon>
    </lineage>
</organism>